<dbReference type="EMBL" id="FAUW01000002">
    <property type="protein sequence ID" value="CUU77295.1"/>
    <property type="molecule type" value="Genomic_DNA"/>
</dbReference>
<dbReference type="AlphaFoldDB" id="A0A9W5AQJ5"/>
<protein>
    <submittedName>
        <fullName evidence="1">Uncharacterized protein</fullName>
    </submittedName>
</protein>
<evidence type="ECO:0000313" key="1">
    <source>
        <dbReference type="EMBL" id="CUU77295.1"/>
    </source>
</evidence>
<evidence type="ECO:0000313" key="2">
    <source>
        <dbReference type="Proteomes" id="UP000052257"/>
    </source>
</evidence>
<proteinExistence type="predicted"/>
<gene>
    <name evidence="1" type="ORF">ERS739220_00852</name>
</gene>
<organism evidence="1 2">
    <name type="scientific">Campylobacter hyointestinalis subsp. hyointestinalis</name>
    <dbReference type="NCBI Taxonomy" id="91352"/>
    <lineage>
        <taxon>Bacteria</taxon>
        <taxon>Pseudomonadati</taxon>
        <taxon>Campylobacterota</taxon>
        <taxon>Epsilonproteobacteria</taxon>
        <taxon>Campylobacterales</taxon>
        <taxon>Campylobacteraceae</taxon>
        <taxon>Campylobacter</taxon>
    </lineage>
</organism>
<comment type="caution">
    <text evidence="1">The sequence shown here is derived from an EMBL/GenBank/DDBJ whole genome shotgun (WGS) entry which is preliminary data.</text>
</comment>
<dbReference type="RefSeq" id="WP_059431015.1">
    <property type="nucleotide sequence ID" value="NZ_FAUW01000002.1"/>
</dbReference>
<accession>A0A9W5AQJ5</accession>
<name>A0A9W5AQJ5_CAMHY</name>
<sequence length="148" mass="16822">MKQRFMGGGMARIPKLLLGVLAMTYMLMAGEDIKLPKEDVINRIDHCAAWYDKYVGTGGVHIFNMRRIAGTYDYECEFQKRLSPGGSYLSSWTQTRVVSSEKVILNPITKPKYSSCGYTVDLKKGTLSLYAWYDYYGGHTTSWTISLF</sequence>
<reference evidence="1 2" key="1">
    <citation type="submission" date="2015-11" db="EMBL/GenBank/DDBJ databases">
        <authorList>
            <consortium name="Pathogen Informatics"/>
        </authorList>
    </citation>
    <scope>NUCLEOTIDE SEQUENCE [LARGE SCALE GENOMIC DNA]</scope>
    <source>
        <strain evidence="1 2">006A-0191</strain>
    </source>
</reference>
<dbReference type="Proteomes" id="UP000052257">
    <property type="component" value="Unassembled WGS sequence"/>
</dbReference>